<evidence type="ECO:0000256" key="2">
    <source>
        <dbReference type="RuleBase" id="RU000507"/>
    </source>
</evidence>
<feature type="domain" description="Rhodanese" evidence="4">
    <location>
        <begin position="324"/>
        <end position="435"/>
    </location>
</feature>
<gene>
    <name evidence="5" type="ORF">GWO12_13385</name>
</gene>
<accession>A0AAE5CBM9</accession>
<organism evidence="5 6">
    <name type="scientific">Candidatus Kutchimonas denitrificans</name>
    <dbReference type="NCBI Taxonomy" id="3056748"/>
    <lineage>
        <taxon>Bacteria</taxon>
        <taxon>Pseudomonadati</taxon>
        <taxon>Gemmatimonadota</taxon>
        <taxon>Gemmatimonadia</taxon>
        <taxon>Candidatus Palauibacterales</taxon>
        <taxon>Candidatus Palauibacteraceae</taxon>
        <taxon>Candidatus Kutchimonas</taxon>
    </lineage>
</organism>
<evidence type="ECO:0000313" key="6">
    <source>
        <dbReference type="Proteomes" id="UP000702544"/>
    </source>
</evidence>
<evidence type="ECO:0000313" key="5">
    <source>
        <dbReference type="EMBL" id="NIR76082.1"/>
    </source>
</evidence>
<sequence>MRKHPIPAIVLGLSLAILVGPSAAGAQVDEGRADMVVSVDWLAEHLDDENLVLLHLGNRERYEGAHIPGARYVLYSAISQSSDEGLRLEMPPVDQLRSAFEELGVSDDSRIVLYFADGWVTLTTRVYLTLEYLGLGARTSVLDGGIDAWRAAGHPVSRDVPTAASRGSITPRPRPALIAQADWLADRLDDDGVAVIDARTSHYYRGTRGGHGMPRAGHIPGAANIPYVTIVDEETDRFKDLETLRGMFIAAGANRGDQVVTYCHIGQQATLVWFAARLLGYDARVYDGSFQEWSNRPQLAVARPAVEDFSRLISTNELAALLAGDEAVSIVDLRSDFVGYLEGHIPGAIYLHYENLRATNRGVPADILSAESYAALFSRNGLSLERPVVIYSNAAGANFDATFLAWILNGFGHTEVYLLDGGYEKWLAEDRPTARAYPAIEETSFAADGFRPDRATRRLVEYSLDEDRMVIVDVRPEAQYAGRAGHQMRRGHIPGAVNHVWSSDLMASGSTRIWKPLDELRASYEAQGITPDKHVILYCNTGTEASHVYFALRNLLGYANVDVYFPSWTDWSAIESLPIEVAASQRSDRDR</sequence>
<protein>
    <recommendedName>
        <fullName evidence="2">Sulfurtransferase</fullName>
    </recommendedName>
</protein>
<dbReference type="PANTHER" id="PTHR43855:SF1">
    <property type="entry name" value="THIOSULFATE SULFURTRANSFERASE"/>
    <property type="match status" value="1"/>
</dbReference>
<feature type="domain" description="Rhodanese" evidence="4">
    <location>
        <begin position="465"/>
        <end position="580"/>
    </location>
</feature>
<dbReference type="InterPro" id="IPR001763">
    <property type="entry name" value="Rhodanese-like_dom"/>
</dbReference>
<dbReference type="EMBL" id="JAACAK010000113">
    <property type="protein sequence ID" value="NIR76082.1"/>
    <property type="molecule type" value="Genomic_DNA"/>
</dbReference>
<feature type="chain" id="PRO_5041961847" description="Sulfurtransferase" evidence="3">
    <location>
        <begin position="27"/>
        <end position="591"/>
    </location>
</feature>
<dbReference type="InterPro" id="IPR051126">
    <property type="entry name" value="Thiosulfate_sulfurtransferase"/>
</dbReference>
<evidence type="ECO:0000259" key="4">
    <source>
        <dbReference type="PROSITE" id="PS50206"/>
    </source>
</evidence>
<dbReference type="CDD" id="cd01449">
    <property type="entry name" value="TST_Repeat_2"/>
    <property type="match status" value="2"/>
</dbReference>
<dbReference type="AlphaFoldDB" id="A0AAE5CBM9"/>
<dbReference type="SMART" id="SM00450">
    <property type="entry name" value="RHOD"/>
    <property type="match status" value="4"/>
</dbReference>
<name>A0AAE5CBM9_9BACT</name>
<dbReference type="Gene3D" id="3.40.250.10">
    <property type="entry name" value="Rhodanese-like domain"/>
    <property type="match status" value="4"/>
</dbReference>
<dbReference type="InterPro" id="IPR001307">
    <property type="entry name" value="Thiosulphate_STrfase_CS"/>
</dbReference>
<keyword evidence="2" id="KW-0808">Transferase</keyword>
<evidence type="ECO:0000256" key="1">
    <source>
        <dbReference type="ARBA" id="ARBA00022737"/>
    </source>
</evidence>
<feature type="domain" description="Rhodanese" evidence="4">
    <location>
        <begin position="47"/>
        <end position="158"/>
    </location>
</feature>
<comment type="caution">
    <text evidence="5">The sequence shown here is derived from an EMBL/GenBank/DDBJ whole genome shotgun (WGS) entry which is preliminary data.</text>
</comment>
<dbReference type="PROSITE" id="PS50206">
    <property type="entry name" value="RHODANESE_3"/>
    <property type="match status" value="4"/>
</dbReference>
<proteinExistence type="predicted"/>
<dbReference type="Proteomes" id="UP000702544">
    <property type="component" value="Unassembled WGS sequence"/>
</dbReference>
<dbReference type="PROSITE" id="PS00683">
    <property type="entry name" value="RHODANESE_2"/>
    <property type="match status" value="1"/>
</dbReference>
<reference evidence="5 6" key="1">
    <citation type="submission" date="2020-01" db="EMBL/GenBank/DDBJ databases">
        <title>Genomes assembled from Gulf of Kutch pelagic sediment metagenomes.</title>
        <authorList>
            <person name="Chandrashekar M."/>
            <person name="Mahajan M.S."/>
            <person name="Dave K.J."/>
            <person name="Vatsa P."/>
            <person name="Nathani N.M."/>
        </authorList>
    </citation>
    <scope>NUCLEOTIDE SEQUENCE [LARGE SCALE GENOMIC DNA]</scope>
    <source>
        <strain evidence="5">KS3-K002</strain>
    </source>
</reference>
<feature type="signal peptide" evidence="3">
    <location>
        <begin position="1"/>
        <end position="26"/>
    </location>
</feature>
<keyword evidence="3" id="KW-0732">Signal</keyword>
<dbReference type="GO" id="GO:0004792">
    <property type="term" value="F:thiosulfate-cyanide sulfurtransferase activity"/>
    <property type="evidence" value="ECO:0007669"/>
    <property type="project" value="InterPro"/>
</dbReference>
<dbReference type="PANTHER" id="PTHR43855">
    <property type="entry name" value="THIOSULFATE SULFURTRANSFERASE"/>
    <property type="match status" value="1"/>
</dbReference>
<dbReference type="InterPro" id="IPR036873">
    <property type="entry name" value="Rhodanese-like_dom_sf"/>
</dbReference>
<dbReference type="PROSITE" id="PS00380">
    <property type="entry name" value="RHODANESE_1"/>
    <property type="match status" value="2"/>
</dbReference>
<keyword evidence="1" id="KW-0677">Repeat</keyword>
<dbReference type="Pfam" id="PF00581">
    <property type="entry name" value="Rhodanese"/>
    <property type="match status" value="4"/>
</dbReference>
<feature type="domain" description="Rhodanese" evidence="4">
    <location>
        <begin position="189"/>
        <end position="302"/>
    </location>
</feature>
<dbReference type="CDD" id="cd01448">
    <property type="entry name" value="TST_Repeat_1"/>
    <property type="match status" value="2"/>
</dbReference>
<evidence type="ECO:0000256" key="3">
    <source>
        <dbReference type="SAM" id="SignalP"/>
    </source>
</evidence>
<dbReference type="SUPFAM" id="SSF52821">
    <property type="entry name" value="Rhodanese/Cell cycle control phosphatase"/>
    <property type="match status" value="4"/>
</dbReference>